<dbReference type="GO" id="GO:0005509">
    <property type="term" value="F:calcium ion binding"/>
    <property type="evidence" value="ECO:0007669"/>
    <property type="project" value="UniProtKB-UniRule"/>
</dbReference>
<protein>
    <recommendedName>
        <fullName evidence="14">Cadherin domain-containing protein</fullName>
    </recommendedName>
</protein>
<dbReference type="PANTHER" id="PTHR24028:SF296">
    <property type="entry name" value="PROTOCADHERIN 1 GAMMA 11 PRECURSOR-RELATED"/>
    <property type="match status" value="1"/>
</dbReference>
<reference evidence="15" key="1">
    <citation type="submission" date="2025-08" db="UniProtKB">
        <authorList>
            <consortium name="Ensembl"/>
        </authorList>
    </citation>
    <scope>IDENTIFICATION</scope>
</reference>
<dbReference type="InterPro" id="IPR050174">
    <property type="entry name" value="Protocadherin/Cadherin-CA"/>
</dbReference>
<dbReference type="FunFam" id="2.60.40.60:FF:000018">
    <property type="entry name" value="Protocadherin gamma c3"/>
    <property type="match status" value="1"/>
</dbReference>
<keyword evidence="7" id="KW-0130">Cell adhesion</keyword>
<evidence type="ECO:0000259" key="14">
    <source>
        <dbReference type="PROSITE" id="PS50268"/>
    </source>
</evidence>
<feature type="domain" description="Cadherin" evidence="14">
    <location>
        <begin position="352"/>
        <end position="449"/>
    </location>
</feature>
<dbReference type="PANTHER" id="PTHR24028">
    <property type="entry name" value="CADHERIN-87A"/>
    <property type="match status" value="1"/>
</dbReference>
<keyword evidence="5" id="KW-0677">Repeat</keyword>
<evidence type="ECO:0000256" key="3">
    <source>
        <dbReference type="ARBA" id="ARBA00022692"/>
    </source>
</evidence>
<dbReference type="InterPro" id="IPR032455">
    <property type="entry name" value="Cadherin_C"/>
</dbReference>
<dbReference type="GeneTree" id="ENSGT00940000164468"/>
<dbReference type="Pfam" id="PF16492">
    <property type="entry name" value="Cadherin_C_2"/>
    <property type="match status" value="1"/>
</dbReference>
<feature type="signal peptide" evidence="13">
    <location>
        <begin position="1"/>
        <end position="19"/>
    </location>
</feature>
<evidence type="ECO:0000313" key="16">
    <source>
        <dbReference type="Proteomes" id="UP000694565"/>
    </source>
</evidence>
<dbReference type="Ensembl" id="ENSCLMT00005003659.1">
    <property type="protein sequence ID" value="ENSCLMP00005003330.1"/>
    <property type="gene ID" value="ENSCLMG00005001930.1"/>
</dbReference>
<keyword evidence="10" id="KW-0325">Glycoprotein</keyword>
<feature type="domain" description="Cadherin" evidence="14">
    <location>
        <begin position="57"/>
        <end position="123"/>
    </location>
</feature>
<dbReference type="FunFam" id="2.60.40.60:FF:000006">
    <property type="entry name" value="Protocadherin alpha 2"/>
    <property type="match status" value="1"/>
</dbReference>
<evidence type="ECO:0000256" key="9">
    <source>
        <dbReference type="ARBA" id="ARBA00023136"/>
    </source>
</evidence>
<dbReference type="PROSITE" id="PS00232">
    <property type="entry name" value="CADHERIN_1"/>
    <property type="match status" value="2"/>
</dbReference>
<dbReference type="InterPro" id="IPR002126">
    <property type="entry name" value="Cadherin-like_dom"/>
</dbReference>
<dbReference type="FunFam" id="2.60.40.60:FF:000004">
    <property type="entry name" value="Protocadherin 1 gamma 2"/>
    <property type="match status" value="1"/>
</dbReference>
<evidence type="ECO:0000256" key="10">
    <source>
        <dbReference type="ARBA" id="ARBA00023180"/>
    </source>
</evidence>
<dbReference type="PROSITE" id="PS50268">
    <property type="entry name" value="CADHERIN_2"/>
    <property type="match status" value="4"/>
</dbReference>
<feature type="transmembrane region" description="Helical" evidence="12">
    <location>
        <begin position="464"/>
        <end position="490"/>
    </location>
</feature>
<dbReference type="CDD" id="cd11304">
    <property type="entry name" value="Cadherin_repeat"/>
    <property type="match status" value="3"/>
</dbReference>
<feature type="domain" description="Cadherin" evidence="14">
    <location>
        <begin position="233"/>
        <end position="337"/>
    </location>
</feature>
<feature type="chain" id="PRO_5033989821" description="Cadherin domain-containing protein" evidence="13">
    <location>
        <begin position="20"/>
        <end position="597"/>
    </location>
</feature>
<dbReference type="GO" id="GO:0007156">
    <property type="term" value="P:homophilic cell adhesion via plasma membrane adhesion molecules"/>
    <property type="evidence" value="ECO:0007669"/>
    <property type="project" value="InterPro"/>
</dbReference>
<evidence type="ECO:0000256" key="1">
    <source>
        <dbReference type="ARBA" id="ARBA00004251"/>
    </source>
</evidence>
<evidence type="ECO:0000256" key="2">
    <source>
        <dbReference type="ARBA" id="ARBA00022475"/>
    </source>
</evidence>
<dbReference type="PRINTS" id="PR00205">
    <property type="entry name" value="CADHERIN"/>
</dbReference>
<sequence>MNRQVLLFISLLYRYSVFGQVSYSIPEEMSKGSLVGNIAHDLGLEIKRLVSGKARIYTRNSDEYVELNREKGVLLVRERIDREALCTETALCALHLQIILENPMEFYTVTVQITDINDNVPTFEKSEMKFKISESAITGAKFVLERAVDRDVGINDLKNYELKPSDHFVLKLHNNADGNRNVEMVLQQPLDREKQEQISLVLTAVDGGEPQMSGTMLIVITVLDVNDNAPVFTQPTYKATVHENSPKGTIVDIVSASDADQGSNGKITYSITNTLDNVRKVFEVNEENGEVSLIGDIDFEKSRHFQINVLDGGSPPLSSNVTVKVLIQDQNDNPPQVLYPVQTGGSLVAEMVPRSVDVGYLVTKVVAVDVDSGQNAWLSYKLQKATDRALFEVGLQNGEIRTIRQVTDKDAVKQRLNVIVEDNGQPSRSATVIVNVAVADSFPEVLSEFTDFTQDKEYNDNLTFYLVLALAVVSFLFITCLVVIISVKIYRWRQSRVMYHSNLPVIPYYPPRYSDTLGTGTLQHVYNYEVCRTTDSRKSDCKFGGAGSQNVLIMDPSSTGTMQRIQSEKSILDEPDSPLEVSLISQLCFRAFICLPV</sequence>
<dbReference type="InterPro" id="IPR013164">
    <property type="entry name" value="Cadherin_N"/>
</dbReference>
<reference evidence="15" key="2">
    <citation type="submission" date="2025-09" db="UniProtKB">
        <authorList>
            <consortium name="Ensembl"/>
        </authorList>
    </citation>
    <scope>IDENTIFICATION</scope>
</reference>
<keyword evidence="3 12" id="KW-0812">Transmembrane</keyword>
<evidence type="ECO:0000256" key="8">
    <source>
        <dbReference type="ARBA" id="ARBA00022989"/>
    </source>
</evidence>
<evidence type="ECO:0000256" key="12">
    <source>
        <dbReference type="SAM" id="Phobius"/>
    </source>
</evidence>
<comment type="subcellular location">
    <subcellularLocation>
        <location evidence="1">Cell membrane</location>
        <topology evidence="1">Single-pass type I membrane protein</topology>
    </subcellularLocation>
</comment>
<keyword evidence="16" id="KW-1185">Reference proteome</keyword>
<name>A0A8C2YWW4_CYCLU</name>
<evidence type="ECO:0000256" key="7">
    <source>
        <dbReference type="ARBA" id="ARBA00022889"/>
    </source>
</evidence>
<dbReference type="FunFam" id="2.60.40.60:FF:000002">
    <property type="entry name" value="Protocadherin alpha 2"/>
    <property type="match status" value="1"/>
</dbReference>
<evidence type="ECO:0000256" key="6">
    <source>
        <dbReference type="ARBA" id="ARBA00022837"/>
    </source>
</evidence>
<keyword evidence="2" id="KW-1003">Cell membrane</keyword>
<accession>A0A8C2YWW4</accession>
<dbReference type="Proteomes" id="UP000694565">
    <property type="component" value="Unplaced"/>
</dbReference>
<keyword evidence="9 12" id="KW-0472">Membrane</keyword>
<dbReference type="InterPro" id="IPR020894">
    <property type="entry name" value="Cadherin_CS"/>
</dbReference>
<organism evidence="15 16">
    <name type="scientific">Cyclopterus lumpus</name>
    <name type="common">Lumpsucker</name>
    <dbReference type="NCBI Taxonomy" id="8103"/>
    <lineage>
        <taxon>Eukaryota</taxon>
        <taxon>Metazoa</taxon>
        <taxon>Chordata</taxon>
        <taxon>Craniata</taxon>
        <taxon>Vertebrata</taxon>
        <taxon>Euteleostomi</taxon>
        <taxon>Actinopterygii</taxon>
        <taxon>Neopterygii</taxon>
        <taxon>Teleostei</taxon>
        <taxon>Neoteleostei</taxon>
        <taxon>Acanthomorphata</taxon>
        <taxon>Eupercaria</taxon>
        <taxon>Perciformes</taxon>
        <taxon>Cottioidei</taxon>
        <taxon>Cottales</taxon>
        <taxon>Cyclopteridae</taxon>
        <taxon>Cyclopterus</taxon>
    </lineage>
</organism>
<dbReference type="AlphaFoldDB" id="A0A8C2YWW4"/>
<keyword evidence="4 13" id="KW-0732">Signal</keyword>
<evidence type="ECO:0000256" key="13">
    <source>
        <dbReference type="SAM" id="SignalP"/>
    </source>
</evidence>
<keyword evidence="8 12" id="KW-1133">Transmembrane helix</keyword>
<evidence type="ECO:0000256" key="5">
    <source>
        <dbReference type="ARBA" id="ARBA00022737"/>
    </source>
</evidence>
<dbReference type="Pfam" id="PF08266">
    <property type="entry name" value="Cadherin_2"/>
    <property type="match status" value="1"/>
</dbReference>
<dbReference type="Gene3D" id="2.60.40.60">
    <property type="entry name" value="Cadherins"/>
    <property type="match status" value="4"/>
</dbReference>
<evidence type="ECO:0000256" key="11">
    <source>
        <dbReference type="PROSITE-ProRule" id="PRU00043"/>
    </source>
</evidence>
<proteinExistence type="predicted"/>
<dbReference type="Pfam" id="PF00028">
    <property type="entry name" value="Cadherin"/>
    <property type="match status" value="3"/>
</dbReference>
<feature type="domain" description="Cadherin" evidence="14">
    <location>
        <begin position="124"/>
        <end position="232"/>
    </location>
</feature>
<dbReference type="SUPFAM" id="SSF49313">
    <property type="entry name" value="Cadherin-like"/>
    <property type="match status" value="4"/>
</dbReference>
<dbReference type="GO" id="GO:0009653">
    <property type="term" value="P:anatomical structure morphogenesis"/>
    <property type="evidence" value="ECO:0007669"/>
    <property type="project" value="UniProtKB-ARBA"/>
</dbReference>
<dbReference type="InterPro" id="IPR015919">
    <property type="entry name" value="Cadherin-like_sf"/>
</dbReference>
<keyword evidence="6 11" id="KW-0106">Calcium</keyword>
<evidence type="ECO:0000256" key="4">
    <source>
        <dbReference type="ARBA" id="ARBA00022729"/>
    </source>
</evidence>
<evidence type="ECO:0000313" key="15">
    <source>
        <dbReference type="Ensembl" id="ENSCLMP00005003330.1"/>
    </source>
</evidence>
<dbReference type="GO" id="GO:0005886">
    <property type="term" value="C:plasma membrane"/>
    <property type="evidence" value="ECO:0007669"/>
    <property type="project" value="UniProtKB-SubCell"/>
</dbReference>
<dbReference type="SMART" id="SM00112">
    <property type="entry name" value="CA"/>
    <property type="match status" value="4"/>
</dbReference>